<evidence type="ECO:0000313" key="2">
    <source>
        <dbReference type="EMBL" id="QHU18004.1"/>
    </source>
</evidence>
<keyword evidence="1" id="KW-1133">Transmembrane helix</keyword>
<feature type="transmembrane region" description="Helical" evidence="1">
    <location>
        <begin position="48"/>
        <end position="69"/>
    </location>
</feature>
<proteinExistence type="predicted"/>
<feature type="transmembrane region" description="Helical" evidence="1">
    <location>
        <begin position="6"/>
        <end position="27"/>
    </location>
</feature>
<keyword evidence="1" id="KW-0472">Membrane</keyword>
<dbReference type="EMBL" id="MN740921">
    <property type="protein sequence ID" value="QHU18004.1"/>
    <property type="molecule type" value="Genomic_DNA"/>
</dbReference>
<name>A0A6C0KNR2_9ZZZZ</name>
<dbReference type="AlphaFoldDB" id="A0A6C0KNR2"/>
<keyword evidence="1" id="KW-0812">Transmembrane</keyword>
<sequence length="77" mass="9201">MNIEKLYLSITLFISLYMIVIISKPPFIYNHNQNCLRQFGVGYKNTTVFTLWIVSIFLAIFSYFIVIYIQHLQGLWF</sequence>
<organism evidence="2">
    <name type="scientific">viral metagenome</name>
    <dbReference type="NCBI Taxonomy" id="1070528"/>
    <lineage>
        <taxon>unclassified sequences</taxon>
        <taxon>metagenomes</taxon>
        <taxon>organismal metagenomes</taxon>
    </lineage>
</organism>
<protein>
    <submittedName>
        <fullName evidence="2">Uncharacterized protein</fullName>
    </submittedName>
</protein>
<evidence type="ECO:0000256" key="1">
    <source>
        <dbReference type="SAM" id="Phobius"/>
    </source>
</evidence>
<accession>A0A6C0KNR2</accession>
<reference evidence="2" key="1">
    <citation type="journal article" date="2020" name="Nature">
        <title>Giant virus diversity and host interactions through global metagenomics.</title>
        <authorList>
            <person name="Schulz F."/>
            <person name="Roux S."/>
            <person name="Paez-Espino D."/>
            <person name="Jungbluth S."/>
            <person name="Walsh D.A."/>
            <person name="Denef V.J."/>
            <person name="McMahon K.D."/>
            <person name="Konstantinidis K.T."/>
            <person name="Eloe-Fadrosh E.A."/>
            <person name="Kyrpides N.C."/>
            <person name="Woyke T."/>
        </authorList>
    </citation>
    <scope>NUCLEOTIDE SEQUENCE</scope>
    <source>
        <strain evidence="2">GVMAG-S-3300012919-55</strain>
    </source>
</reference>